<dbReference type="EC" id="2.7.7.42" evidence="7"/>
<dbReference type="GO" id="GO:0008882">
    <property type="term" value="F:[glutamate-ammonia-ligase] adenylyltransferase activity"/>
    <property type="evidence" value="ECO:0007669"/>
    <property type="project" value="UniProtKB-EC"/>
</dbReference>
<evidence type="ECO:0000256" key="3">
    <source>
        <dbReference type="ARBA" id="ARBA00022741"/>
    </source>
</evidence>
<evidence type="ECO:0000256" key="7">
    <source>
        <dbReference type="HAMAP-Rule" id="MF_00802"/>
    </source>
</evidence>
<keyword evidence="5 7" id="KW-0460">Magnesium</keyword>
<dbReference type="RefSeq" id="WP_394400437.1">
    <property type="nucleotide sequence ID" value="NZ_JBIGHW010000013.1"/>
</dbReference>
<dbReference type="Pfam" id="PF08335">
    <property type="entry name" value="GlnD_UR_UTase"/>
    <property type="match status" value="2"/>
</dbReference>
<dbReference type="Proteomes" id="UP001606301">
    <property type="component" value="Unassembled WGS sequence"/>
</dbReference>
<feature type="domain" description="PII-uridylyltransferase/Glutamine-synthetase adenylyltransferase" evidence="10">
    <location>
        <begin position="296"/>
        <end position="414"/>
    </location>
</feature>
<evidence type="ECO:0000256" key="4">
    <source>
        <dbReference type="ARBA" id="ARBA00022840"/>
    </source>
</evidence>
<comment type="catalytic activity">
    <reaction evidence="7">
        <text>[glutamine synthetase]-L-tyrosine + ATP = [glutamine synthetase]-O(4)-(5'-adenylyl)-L-tyrosine + diphosphate</text>
        <dbReference type="Rhea" id="RHEA:18589"/>
        <dbReference type="Rhea" id="RHEA-COMP:10660"/>
        <dbReference type="Rhea" id="RHEA-COMP:10661"/>
        <dbReference type="ChEBI" id="CHEBI:30616"/>
        <dbReference type="ChEBI" id="CHEBI:33019"/>
        <dbReference type="ChEBI" id="CHEBI:46858"/>
        <dbReference type="ChEBI" id="CHEBI:83624"/>
        <dbReference type="EC" id="2.7.7.42"/>
    </reaction>
</comment>
<protein>
    <recommendedName>
        <fullName evidence="7">Bifunctional glutamine synthetase adenylyltransferase/adenylyl-removing enzyme</fullName>
    </recommendedName>
    <alternativeName>
        <fullName evidence="7">ATP:glutamine synthetase adenylyltransferase</fullName>
    </alternativeName>
    <alternativeName>
        <fullName evidence="7">ATase</fullName>
    </alternativeName>
    <domain>
        <recommendedName>
            <fullName evidence="7">Glutamine synthetase adenylyl-L-tyrosine phosphorylase</fullName>
            <ecNumber evidence="7">2.7.7.89</ecNumber>
        </recommendedName>
        <alternativeName>
            <fullName evidence="7">Adenylyl removase</fullName>
            <shortName evidence="7">AR</shortName>
            <shortName evidence="7">AT-N</shortName>
        </alternativeName>
    </domain>
    <domain>
        <recommendedName>
            <fullName evidence="7">Glutamine synthetase adenylyl transferase</fullName>
            <ecNumber evidence="7">2.7.7.42</ecNumber>
        </recommendedName>
        <alternativeName>
            <fullName evidence="7">Adenylyl transferase</fullName>
            <shortName evidence="7">AT</shortName>
            <shortName evidence="7">AT-C</shortName>
        </alternativeName>
    </domain>
</protein>
<comment type="cofactor">
    <cofactor evidence="7">
        <name>Mg(2+)</name>
        <dbReference type="ChEBI" id="CHEBI:18420"/>
    </cofactor>
</comment>
<feature type="region of interest" description="Adenylyl removase" evidence="7">
    <location>
        <begin position="1"/>
        <end position="474"/>
    </location>
</feature>
<keyword evidence="2 7" id="KW-0548">Nucleotidyltransferase</keyword>
<gene>
    <name evidence="7 11" type="primary">glnE</name>
    <name evidence="11" type="ORF">ACG0Z3_19175</name>
</gene>
<evidence type="ECO:0000313" key="12">
    <source>
        <dbReference type="Proteomes" id="UP001606301"/>
    </source>
</evidence>
<evidence type="ECO:0000256" key="2">
    <source>
        <dbReference type="ARBA" id="ARBA00022695"/>
    </source>
</evidence>
<evidence type="ECO:0000313" key="11">
    <source>
        <dbReference type="EMBL" id="MFG6442816.1"/>
    </source>
</evidence>
<dbReference type="NCBIfam" id="NF008292">
    <property type="entry name" value="PRK11072.1"/>
    <property type="match status" value="1"/>
</dbReference>
<dbReference type="Pfam" id="PF03710">
    <property type="entry name" value="GlnE"/>
    <property type="match status" value="3"/>
</dbReference>
<evidence type="ECO:0000259" key="9">
    <source>
        <dbReference type="Pfam" id="PF03710"/>
    </source>
</evidence>
<evidence type="ECO:0000256" key="6">
    <source>
        <dbReference type="ARBA" id="ARBA00023268"/>
    </source>
</evidence>
<comment type="function">
    <text evidence="7">Involved in the regulation of glutamine synthetase GlnA, a key enzyme in the process to assimilate ammonia. When cellular nitrogen levels are high, the C-terminal adenylyl transferase (AT) inactivates GlnA by covalent transfer of an adenylyl group from ATP to specific tyrosine residue of GlnA, thus reducing its activity. Conversely, when nitrogen levels are low, the N-terminal adenylyl removase (AR) activates GlnA by removing the adenylyl group by phosphorolysis, increasing its activity. The regulatory region of GlnE binds the signal transduction protein PII (GlnB) which indicates the nitrogen status of the cell.</text>
</comment>
<dbReference type="PANTHER" id="PTHR30621:SF0">
    <property type="entry name" value="BIFUNCTIONAL GLUTAMINE SYNTHETASE ADENYLYLTRANSFERASE_ADENYLYL-REMOVING ENZYME"/>
    <property type="match status" value="1"/>
</dbReference>
<dbReference type="InterPro" id="IPR013546">
    <property type="entry name" value="PII_UdlTrfase/GS_AdlTrfase"/>
</dbReference>
<dbReference type="HAMAP" id="MF_00802">
    <property type="entry name" value="GlnE"/>
    <property type="match status" value="1"/>
</dbReference>
<feature type="region of interest" description="Disordered" evidence="8">
    <location>
        <begin position="418"/>
        <end position="442"/>
    </location>
</feature>
<keyword evidence="4 7" id="KW-0067">ATP-binding</keyword>
<dbReference type="GO" id="GO:0047388">
    <property type="term" value="F:[glutamine synthetase]-adenylyl-L-tyrosine phosphorylase activity"/>
    <property type="evidence" value="ECO:0007669"/>
    <property type="project" value="UniProtKB-EC"/>
</dbReference>
<dbReference type="SUPFAM" id="SSF81593">
    <property type="entry name" value="Nucleotidyltransferase substrate binding subunit/domain"/>
    <property type="match status" value="2"/>
</dbReference>
<feature type="domain" description="Glutamate-ammonia ligase adenylyltransferase repeated" evidence="9">
    <location>
        <begin position="184"/>
        <end position="257"/>
    </location>
</feature>
<comment type="caution">
    <text evidence="11">The sequence shown here is derived from an EMBL/GenBank/DDBJ whole genome shotgun (WGS) entry which is preliminary data.</text>
</comment>
<dbReference type="EC" id="2.7.7.89" evidence="7"/>
<feature type="region of interest" description="Disordered" evidence="8">
    <location>
        <begin position="148"/>
        <end position="175"/>
    </location>
</feature>
<dbReference type="PANTHER" id="PTHR30621">
    <property type="entry name" value="GLUTAMINE SYNTHETASE ADENYLYLTRANSFERASE"/>
    <property type="match status" value="1"/>
</dbReference>
<feature type="domain" description="Glutamate-ammonia ligase adenylyltransferase repeated" evidence="9">
    <location>
        <begin position="577"/>
        <end position="845"/>
    </location>
</feature>
<dbReference type="Gene3D" id="1.20.120.330">
    <property type="entry name" value="Nucleotidyltransferases domain 2"/>
    <property type="match status" value="2"/>
</dbReference>
<dbReference type="InterPro" id="IPR005190">
    <property type="entry name" value="GlnE_rpt_dom"/>
</dbReference>
<dbReference type="Gene3D" id="3.30.460.10">
    <property type="entry name" value="Beta Polymerase, domain 2"/>
    <property type="match status" value="2"/>
</dbReference>
<dbReference type="SUPFAM" id="SSF81301">
    <property type="entry name" value="Nucleotidyltransferase"/>
    <property type="match status" value="2"/>
</dbReference>
<proteinExistence type="inferred from homology"/>
<feature type="domain" description="Glutamate-ammonia ligase adenylyltransferase repeated" evidence="9">
    <location>
        <begin position="46"/>
        <end position="154"/>
    </location>
</feature>
<keyword evidence="12" id="KW-1185">Reference proteome</keyword>
<dbReference type="InterPro" id="IPR023057">
    <property type="entry name" value="GlnE"/>
</dbReference>
<name>A0ABW7FNB5_9BURK</name>
<reference evidence="11 12" key="1">
    <citation type="submission" date="2024-08" db="EMBL/GenBank/DDBJ databases">
        <authorList>
            <person name="Lu H."/>
        </authorList>
    </citation>
    <scope>NUCLEOTIDE SEQUENCE [LARGE SCALE GENOMIC DNA]</scope>
    <source>
        <strain evidence="11 12">LKC17W</strain>
    </source>
</reference>
<dbReference type="EMBL" id="JBIGHW010000013">
    <property type="protein sequence ID" value="MFG6442816.1"/>
    <property type="molecule type" value="Genomic_DNA"/>
</dbReference>
<keyword evidence="3 7" id="KW-0547">Nucleotide-binding</keyword>
<accession>A0ABW7FNB5</accession>
<organism evidence="11 12">
    <name type="scientific">Pelomonas margarita</name>
    <dbReference type="NCBI Taxonomy" id="3299031"/>
    <lineage>
        <taxon>Bacteria</taxon>
        <taxon>Pseudomonadati</taxon>
        <taxon>Pseudomonadota</taxon>
        <taxon>Betaproteobacteria</taxon>
        <taxon>Burkholderiales</taxon>
        <taxon>Sphaerotilaceae</taxon>
        <taxon>Roseateles</taxon>
    </lineage>
</organism>
<dbReference type="Gene3D" id="1.20.120.1510">
    <property type="match status" value="1"/>
</dbReference>
<comment type="catalytic activity">
    <reaction evidence="7">
        <text>[glutamine synthetase]-O(4)-(5'-adenylyl)-L-tyrosine + phosphate = [glutamine synthetase]-L-tyrosine + ADP</text>
        <dbReference type="Rhea" id="RHEA:43716"/>
        <dbReference type="Rhea" id="RHEA-COMP:10660"/>
        <dbReference type="Rhea" id="RHEA-COMP:10661"/>
        <dbReference type="ChEBI" id="CHEBI:43474"/>
        <dbReference type="ChEBI" id="CHEBI:46858"/>
        <dbReference type="ChEBI" id="CHEBI:83624"/>
        <dbReference type="ChEBI" id="CHEBI:456216"/>
        <dbReference type="EC" id="2.7.7.89"/>
    </reaction>
</comment>
<evidence type="ECO:0000259" key="10">
    <source>
        <dbReference type="Pfam" id="PF08335"/>
    </source>
</evidence>
<keyword evidence="1 7" id="KW-0808">Transferase</keyword>
<evidence type="ECO:0000256" key="8">
    <source>
        <dbReference type="SAM" id="MobiDB-lite"/>
    </source>
</evidence>
<feature type="region of interest" description="Adenylyl transferase" evidence="7">
    <location>
        <begin position="488"/>
        <end position="987"/>
    </location>
</feature>
<dbReference type="InterPro" id="IPR043519">
    <property type="entry name" value="NT_sf"/>
</dbReference>
<evidence type="ECO:0000256" key="5">
    <source>
        <dbReference type="ARBA" id="ARBA00022842"/>
    </source>
</evidence>
<keyword evidence="11" id="KW-0436">Ligase</keyword>
<evidence type="ECO:0000256" key="1">
    <source>
        <dbReference type="ARBA" id="ARBA00022679"/>
    </source>
</evidence>
<sequence length="987" mass="108072">MSELFPVFAEHSRYVQRVRRRYAADLALLPPGLPDREVIAALIDTLQPARPLASALRVARHLVMERLAVLDIEQGASVADVTLVMTHLAEVTLDKALAAARTELDAVHGAPRTADGRDIAFWVIGMGKLGARELNVSSDIDLIYAYEDDGETHGPRPDPATGRPEPDAPPWGAAVAQRTRGGPISAHEYFTNVAKKLYALIGDVTDDGQVFRVDLALRPNGKSGPPVVSLGMLEEYFLVQGREWERFAWLKSRVVAPLTGLGAPADPRTLALRDLVTPFVYRRYLDYGVFEGLRQLHGKIRSEAKARAAGRPERANDVKLSRGGIREIEFIVQLLQVVRGGQFPEIRTRSTVKALGRVAERGLMKPETASKLADAYVFLRRVEHRIQFLDDQQTHCLPQADADLAWIAASMGLKCSRADASPGRSQDAASPPGGQGPATDPWGPDSCCELFETLGEVRELVATEFDALLHGAPQQSGGCTGGNCGGPKPTVDGEDFLQRLPDALATAVRALAETPRVQGLREESRQRLAKLFYRAAQAVEADECSLDAAVRFVDWVEPLLRRESYLALLVERPAVQQRLLRLLGLARWPMRYLMQHPGVIDELADPLLLTARFDRDAFLADLRDREQGWARSGQADEEALLDTLRRAHHAEVFRTLVRDVEGRITVEQVADDLSLLADAVLQIAIEWAWARMPQRPHAQAAPGLPPEGASPALGRPGGRLQAHRSDPRLAVIAYGKLGGKELGYGGDLDVVFVFDDDDENASEIYGAFVRRLITWLTLRTAAGELFDIDTALRPNGNSGLLVTSLDHFEAYQTGRGSNAAWTWEHQAITRARFCAGHPDLAARCEGVRRQVLTAPRDADALKREVQAMREKVRSARPVRAGLFDVKHSEGGMMDAEFAVQVLVLAHSAAHPQLQDDLGNIALLLLAETLALLPAGVGVAAATAYRELRRVQHKARLDEQATALDAEAAAALVVHRDAVKALWRAVFG</sequence>
<comment type="similarity">
    <text evidence="7">Belongs to the GlnE family.</text>
</comment>
<dbReference type="CDD" id="cd05401">
    <property type="entry name" value="NT_GlnE_GlnD_like"/>
    <property type="match status" value="2"/>
</dbReference>
<feature type="domain" description="PII-uridylyltransferase/Glutamine-synthetase adenylyltransferase" evidence="10">
    <location>
        <begin position="870"/>
        <end position="956"/>
    </location>
</feature>
<feature type="region of interest" description="Disordered" evidence="8">
    <location>
        <begin position="697"/>
        <end position="722"/>
    </location>
</feature>
<keyword evidence="6 7" id="KW-0511">Multifunctional enzyme</keyword>
<dbReference type="GO" id="GO:0016874">
    <property type="term" value="F:ligase activity"/>
    <property type="evidence" value="ECO:0007669"/>
    <property type="project" value="UniProtKB-KW"/>
</dbReference>